<evidence type="ECO:0000256" key="1">
    <source>
        <dbReference type="SAM" id="Phobius"/>
    </source>
</evidence>
<keyword evidence="1" id="KW-0812">Transmembrane</keyword>
<gene>
    <name evidence="2" type="ORF">NC653_001846</name>
</gene>
<comment type="caution">
    <text evidence="2">The sequence shown here is derived from an EMBL/GenBank/DDBJ whole genome shotgun (WGS) entry which is preliminary data.</text>
</comment>
<feature type="transmembrane region" description="Helical" evidence="1">
    <location>
        <begin position="14"/>
        <end position="35"/>
    </location>
</feature>
<name>A0AAD6RMG3_9ROSI</name>
<keyword evidence="3" id="KW-1185">Reference proteome</keyword>
<dbReference type="AlphaFoldDB" id="A0AAD6RMG3"/>
<evidence type="ECO:0000313" key="3">
    <source>
        <dbReference type="Proteomes" id="UP001164929"/>
    </source>
</evidence>
<protein>
    <submittedName>
        <fullName evidence="2">Uncharacterized protein</fullName>
    </submittedName>
</protein>
<dbReference type="Proteomes" id="UP001164929">
    <property type="component" value="Chromosome 1"/>
</dbReference>
<keyword evidence="1" id="KW-0472">Membrane</keyword>
<accession>A0AAD6RMG3</accession>
<organism evidence="2 3">
    <name type="scientific">Populus alba x Populus x berolinensis</name>
    <dbReference type="NCBI Taxonomy" id="444605"/>
    <lineage>
        <taxon>Eukaryota</taxon>
        <taxon>Viridiplantae</taxon>
        <taxon>Streptophyta</taxon>
        <taxon>Embryophyta</taxon>
        <taxon>Tracheophyta</taxon>
        <taxon>Spermatophyta</taxon>
        <taxon>Magnoliopsida</taxon>
        <taxon>eudicotyledons</taxon>
        <taxon>Gunneridae</taxon>
        <taxon>Pentapetalae</taxon>
        <taxon>rosids</taxon>
        <taxon>fabids</taxon>
        <taxon>Malpighiales</taxon>
        <taxon>Salicaceae</taxon>
        <taxon>Saliceae</taxon>
        <taxon>Populus</taxon>
    </lineage>
</organism>
<sequence length="36" mass="4193">MALICILFSNWKTFLRWAVIMTWKIKVLVVIASAII</sequence>
<proteinExistence type="predicted"/>
<evidence type="ECO:0000313" key="2">
    <source>
        <dbReference type="EMBL" id="KAJ7011539.1"/>
    </source>
</evidence>
<keyword evidence="1" id="KW-1133">Transmembrane helix</keyword>
<dbReference type="EMBL" id="JAQIZT010000001">
    <property type="protein sequence ID" value="KAJ7011539.1"/>
    <property type="molecule type" value="Genomic_DNA"/>
</dbReference>
<reference evidence="2 3" key="1">
    <citation type="journal article" date="2023" name="Mol. Ecol. Resour.">
        <title>Chromosome-level genome assembly of a triploid poplar Populus alba 'Berolinensis'.</title>
        <authorList>
            <person name="Chen S."/>
            <person name="Yu Y."/>
            <person name="Wang X."/>
            <person name="Wang S."/>
            <person name="Zhang T."/>
            <person name="Zhou Y."/>
            <person name="He R."/>
            <person name="Meng N."/>
            <person name="Wang Y."/>
            <person name="Liu W."/>
            <person name="Liu Z."/>
            <person name="Liu J."/>
            <person name="Guo Q."/>
            <person name="Huang H."/>
            <person name="Sederoff R.R."/>
            <person name="Wang G."/>
            <person name="Qu G."/>
            <person name="Chen S."/>
        </authorList>
    </citation>
    <scope>NUCLEOTIDE SEQUENCE [LARGE SCALE GENOMIC DNA]</scope>
    <source>
        <strain evidence="2">SC-2020</strain>
    </source>
</reference>